<accession>A0A317EJA6</accession>
<evidence type="ECO:0000256" key="5">
    <source>
        <dbReference type="RuleBase" id="RU363041"/>
    </source>
</evidence>
<feature type="transmembrane region" description="Helical" evidence="5">
    <location>
        <begin position="72"/>
        <end position="90"/>
    </location>
</feature>
<keyword evidence="7" id="KW-1185">Reference proteome</keyword>
<dbReference type="GO" id="GO:0005886">
    <property type="term" value="C:plasma membrane"/>
    <property type="evidence" value="ECO:0007669"/>
    <property type="project" value="UniProtKB-SubCell"/>
</dbReference>
<gene>
    <name evidence="6" type="ORF">DHW03_15550</name>
</gene>
<keyword evidence="2 5" id="KW-0812">Transmembrane</keyword>
<reference evidence="6 7" key="1">
    <citation type="submission" date="2018-05" db="EMBL/GenBank/DDBJ databases">
        <title>Pedobacter paludis sp. nov., isolated from wetland soil.</title>
        <authorList>
            <person name="Zhang Y."/>
            <person name="Wang G."/>
        </authorList>
    </citation>
    <scope>NUCLEOTIDE SEQUENCE [LARGE SCALE GENOMIC DNA]</scope>
    <source>
        <strain evidence="6 7">KCTC22721</strain>
    </source>
</reference>
<dbReference type="InterPro" id="IPR051598">
    <property type="entry name" value="TSUP/Inactive_protease-like"/>
</dbReference>
<sequence>MEIIAYVASALIGISLGLIGGGGSILTMPVLVYLFGVNPLLATSYSLFIVGSTSLAGTVGNFKRRLVNIKTALLFGSASISTVFLTRKFIIPVIPKTIIKIGDFELTENMLMMVLFAVLMVAAATAMIKGGRANSSNQIKKPQLDLGKLLLYGIAIGLATGFLGAGGGFLLIPTLVILVGLPMKEAVGTSLFIIALRLTQEF</sequence>
<feature type="transmembrane region" description="Helical" evidence="5">
    <location>
        <begin position="149"/>
        <end position="169"/>
    </location>
</feature>
<protein>
    <recommendedName>
        <fullName evidence="5">Probable membrane transporter protein</fullName>
    </recommendedName>
</protein>
<evidence type="ECO:0000256" key="3">
    <source>
        <dbReference type="ARBA" id="ARBA00022989"/>
    </source>
</evidence>
<comment type="caution">
    <text evidence="6">The sequence shown here is derived from an EMBL/GenBank/DDBJ whole genome shotgun (WGS) entry which is preliminary data.</text>
</comment>
<keyword evidence="5" id="KW-1003">Cell membrane</keyword>
<keyword evidence="3 5" id="KW-1133">Transmembrane helix</keyword>
<comment type="subcellular location">
    <subcellularLocation>
        <location evidence="5">Cell membrane</location>
        <topology evidence="5">Multi-pass membrane protein</topology>
    </subcellularLocation>
    <subcellularLocation>
        <location evidence="1">Membrane</location>
        <topology evidence="1">Multi-pass membrane protein</topology>
    </subcellularLocation>
</comment>
<dbReference type="Pfam" id="PF01925">
    <property type="entry name" value="TauE"/>
    <property type="match status" value="1"/>
</dbReference>
<dbReference type="PANTHER" id="PTHR43701:SF2">
    <property type="entry name" value="MEMBRANE TRANSPORTER PROTEIN YJNA-RELATED"/>
    <property type="match status" value="1"/>
</dbReference>
<feature type="transmembrane region" description="Helical" evidence="5">
    <location>
        <begin position="110"/>
        <end position="128"/>
    </location>
</feature>
<dbReference type="PANTHER" id="PTHR43701">
    <property type="entry name" value="MEMBRANE TRANSPORTER PROTEIN MJ0441-RELATED"/>
    <property type="match status" value="1"/>
</dbReference>
<evidence type="ECO:0000256" key="1">
    <source>
        <dbReference type="ARBA" id="ARBA00004141"/>
    </source>
</evidence>
<proteinExistence type="inferred from homology"/>
<feature type="transmembrane region" description="Helical" evidence="5">
    <location>
        <begin position="40"/>
        <end position="60"/>
    </location>
</feature>
<dbReference type="InterPro" id="IPR002781">
    <property type="entry name" value="TM_pro_TauE-like"/>
</dbReference>
<dbReference type="Proteomes" id="UP000245379">
    <property type="component" value="Unassembled WGS sequence"/>
</dbReference>
<organism evidence="6 7">
    <name type="scientific">Pedobacter yonginense</name>
    <dbReference type="NCBI Taxonomy" id="651869"/>
    <lineage>
        <taxon>Bacteria</taxon>
        <taxon>Pseudomonadati</taxon>
        <taxon>Bacteroidota</taxon>
        <taxon>Sphingobacteriia</taxon>
        <taxon>Sphingobacteriales</taxon>
        <taxon>Sphingobacteriaceae</taxon>
        <taxon>Pedobacter</taxon>
    </lineage>
</organism>
<evidence type="ECO:0000256" key="2">
    <source>
        <dbReference type="ARBA" id="ARBA00022692"/>
    </source>
</evidence>
<feature type="transmembrane region" description="Helical" evidence="5">
    <location>
        <begin position="175"/>
        <end position="196"/>
    </location>
</feature>
<evidence type="ECO:0000313" key="7">
    <source>
        <dbReference type="Proteomes" id="UP000245379"/>
    </source>
</evidence>
<evidence type="ECO:0000256" key="4">
    <source>
        <dbReference type="ARBA" id="ARBA00023136"/>
    </source>
</evidence>
<dbReference type="AlphaFoldDB" id="A0A317EJA6"/>
<evidence type="ECO:0000313" key="6">
    <source>
        <dbReference type="EMBL" id="PWS26207.1"/>
    </source>
</evidence>
<dbReference type="OrthoDB" id="8559161at2"/>
<dbReference type="EMBL" id="QGNZ01000004">
    <property type="protein sequence ID" value="PWS26207.1"/>
    <property type="molecule type" value="Genomic_DNA"/>
</dbReference>
<name>A0A317EJA6_9SPHI</name>
<comment type="similarity">
    <text evidence="5">Belongs to the 4-toluene sulfonate uptake permease (TSUP) (TC 2.A.102) family.</text>
</comment>
<dbReference type="RefSeq" id="WP_109926773.1">
    <property type="nucleotide sequence ID" value="NZ_QGNZ01000004.1"/>
</dbReference>
<feature type="transmembrane region" description="Helical" evidence="5">
    <location>
        <begin position="7"/>
        <end position="34"/>
    </location>
</feature>
<keyword evidence="4 5" id="KW-0472">Membrane</keyword>